<organism evidence="4 5">
    <name type="scientific">Anaeromicrobium sediminis</name>
    <dbReference type="NCBI Taxonomy" id="1478221"/>
    <lineage>
        <taxon>Bacteria</taxon>
        <taxon>Bacillati</taxon>
        <taxon>Bacillota</taxon>
        <taxon>Clostridia</taxon>
        <taxon>Peptostreptococcales</taxon>
        <taxon>Thermotaleaceae</taxon>
        <taxon>Anaeromicrobium</taxon>
    </lineage>
</organism>
<dbReference type="Proteomes" id="UP000216024">
    <property type="component" value="Unassembled WGS sequence"/>
</dbReference>
<dbReference type="InterPro" id="IPR051610">
    <property type="entry name" value="GPI/OXD"/>
</dbReference>
<feature type="non-terminal residue" evidence="4">
    <location>
        <position position="274"/>
    </location>
</feature>
<protein>
    <submittedName>
        <fullName evidence="4">Uncharacterized protein</fullName>
    </submittedName>
</protein>
<dbReference type="InterPro" id="IPR011051">
    <property type="entry name" value="RmlC_Cupin_sf"/>
</dbReference>
<dbReference type="RefSeq" id="WP_176461813.1">
    <property type="nucleotide sequence ID" value="NZ_NIBG01000010.1"/>
</dbReference>
<feature type="domain" description="PocR" evidence="3">
    <location>
        <begin position="129"/>
        <end position="229"/>
    </location>
</feature>
<dbReference type="InterPro" id="IPR013096">
    <property type="entry name" value="Cupin_2"/>
</dbReference>
<evidence type="ECO:0000259" key="3">
    <source>
        <dbReference type="Pfam" id="PF10114"/>
    </source>
</evidence>
<dbReference type="PANTHER" id="PTHR35848:SF6">
    <property type="entry name" value="CUPIN TYPE-2 DOMAIN-CONTAINING PROTEIN"/>
    <property type="match status" value="1"/>
</dbReference>
<dbReference type="Gene3D" id="2.60.120.10">
    <property type="entry name" value="Jelly Rolls"/>
    <property type="match status" value="1"/>
</dbReference>
<keyword evidence="1" id="KW-0479">Metal-binding</keyword>
<reference evidence="4 5" key="1">
    <citation type="submission" date="2017-06" db="EMBL/GenBank/DDBJ databases">
        <title>Draft genome sequence of anaerobic fermentative bacterium Anaeromicrobium sediminis DY2726D isolated from West Pacific Ocean sediments.</title>
        <authorList>
            <person name="Zeng X."/>
        </authorList>
    </citation>
    <scope>NUCLEOTIDE SEQUENCE [LARGE SCALE GENOMIC DNA]</scope>
    <source>
        <strain evidence="4 5">DY2726D</strain>
    </source>
</reference>
<dbReference type="EMBL" id="NIBG01000010">
    <property type="protein sequence ID" value="PAB59061.1"/>
    <property type="molecule type" value="Genomic_DNA"/>
</dbReference>
<accession>A0A267MHK7</accession>
<proteinExistence type="predicted"/>
<dbReference type="Pfam" id="PF10114">
    <property type="entry name" value="PocR"/>
    <property type="match status" value="1"/>
</dbReference>
<dbReference type="AlphaFoldDB" id="A0A267MHK7"/>
<comment type="caution">
    <text evidence="4">The sequence shown here is derived from an EMBL/GenBank/DDBJ whole genome shotgun (WGS) entry which is preliminary data.</text>
</comment>
<dbReference type="Pfam" id="PF07883">
    <property type="entry name" value="Cupin_2"/>
    <property type="match status" value="1"/>
</dbReference>
<evidence type="ECO:0000313" key="5">
    <source>
        <dbReference type="Proteomes" id="UP000216024"/>
    </source>
</evidence>
<name>A0A267MHK7_9FIRM</name>
<dbReference type="PANTHER" id="PTHR35848">
    <property type="entry name" value="OXALATE-BINDING PROTEIN"/>
    <property type="match status" value="1"/>
</dbReference>
<gene>
    <name evidence="4" type="ORF">CCE28_12830</name>
</gene>
<evidence type="ECO:0000313" key="4">
    <source>
        <dbReference type="EMBL" id="PAB59061.1"/>
    </source>
</evidence>
<sequence length="274" mass="31679">MNSNNMQTFPWGHIEWFINESMLNVAITTILPGQKQAPHIHYGNEQFIYVLSGSGKQFIDNEYSKKEPGMMFHIKAGSCHETINTSTEPLVELLVSVPINYEYDFFTEDKPSSFYPIDNVSKKINLDEDMEYIYDKLIKPLNIPICIFDNEGKCLIEGKDYPFFCKDRCNVHKCINNCSLYKIDDNYSTPPTKNSSAILCEHGISIFIFPLIYDNSFIGTIKGGHFKENYTNDPTDFNSFITPKSTILSIFQLMNKLRNQIINYYILKNTKMEL</sequence>
<dbReference type="GO" id="GO:0046872">
    <property type="term" value="F:metal ion binding"/>
    <property type="evidence" value="ECO:0007669"/>
    <property type="project" value="UniProtKB-KW"/>
</dbReference>
<dbReference type="SUPFAM" id="SSF51182">
    <property type="entry name" value="RmlC-like cupins"/>
    <property type="match status" value="1"/>
</dbReference>
<keyword evidence="5" id="KW-1185">Reference proteome</keyword>
<evidence type="ECO:0000256" key="1">
    <source>
        <dbReference type="ARBA" id="ARBA00022723"/>
    </source>
</evidence>
<evidence type="ECO:0000259" key="2">
    <source>
        <dbReference type="Pfam" id="PF07883"/>
    </source>
</evidence>
<feature type="domain" description="Cupin type-2" evidence="2">
    <location>
        <begin position="27"/>
        <end position="94"/>
    </location>
</feature>
<dbReference type="InterPro" id="IPR014710">
    <property type="entry name" value="RmlC-like_jellyroll"/>
</dbReference>
<dbReference type="InterPro" id="IPR018771">
    <property type="entry name" value="PocR_dom"/>
</dbReference>